<dbReference type="SMART" id="SM00389">
    <property type="entry name" value="HOX"/>
    <property type="match status" value="1"/>
</dbReference>
<evidence type="ECO:0000256" key="4">
    <source>
        <dbReference type="ARBA" id="ARBA00022473"/>
    </source>
</evidence>
<keyword evidence="4" id="KW-0217">Developmental protein</keyword>
<name>A0A286UGM3_9AGAM</name>
<keyword evidence="7 8" id="KW-0539">Nucleus</keyword>
<feature type="compositionally biased region" description="Low complexity" evidence="10">
    <location>
        <begin position="292"/>
        <end position="304"/>
    </location>
</feature>
<dbReference type="Proteomes" id="UP000217199">
    <property type="component" value="Unassembled WGS sequence"/>
</dbReference>
<feature type="compositionally biased region" description="Low complexity" evidence="10">
    <location>
        <begin position="853"/>
        <end position="862"/>
    </location>
</feature>
<feature type="DNA-binding region" description="Homeobox" evidence="8">
    <location>
        <begin position="97"/>
        <end position="156"/>
    </location>
</feature>
<dbReference type="PROSITE" id="PS00027">
    <property type="entry name" value="HOMEOBOX_1"/>
    <property type="match status" value="1"/>
</dbReference>
<keyword evidence="5 8" id="KW-0238">DNA-binding</keyword>
<organism evidence="12 13">
    <name type="scientific">Pyrrhoderma noxium</name>
    <dbReference type="NCBI Taxonomy" id="2282107"/>
    <lineage>
        <taxon>Eukaryota</taxon>
        <taxon>Fungi</taxon>
        <taxon>Dikarya</taxon>
        <taxon>Basidiomycota</taxon>
        <taxon>Agaricomycotina</taxon>
        <taxon>Agaricomycetes</taxon>
        <taxon>Hymenochaetales</taxon>
        <taxon>Hymenochaetaceae</taxon>
        <taxon>Pyrrhoderma</taxon>
    </lineage>
</organism>
<dbReference type="GO" id="GO:0005789">
    <property type="term" value="C:endoplasmic reticulum membrane"/>
    <property type="evidence" value="ECO:0007669"/>
    <property type="project" value="UniProtKB-SubCell"/>
</dbReference>
<dbReference type="OrthoDB" id="6159439at2759"/>
<feature type="compositionally biased region" description="Polar residues" evidence="10">
    <location>
        <begin position="207"/>
        <end position="218"/>
    </location>
</feature>
<feature type="compositionally biased region" description="Low complexity" evidence="10">
    <location>
        <begin position="754"/>
        <end position="769"/>
    </location>
</feature>
<evidence type="ECO:0000256" key="1">
    <source>
        <dbReference type="ARBA" id="ARBA00004123"/>
    </source>
</evidence>
<feature type="region of interest" description="Disordered" evidence="10">
    <location>
        <begin position="824"/>
        <end position="865"/>
    </location>
</feature>
<proteinExistence type="predicted"/>
<evidence type="ECO:0000313" key="12">
    <source>
        <dbReference type="EMBL" id="PAV18751.1"/>
    </source>
</evidence>
<gene>
    <name evidence="12" type="ORF">PNOK_0559400</name>
</gene>
<sequence>MPSYNQPGLSLPPRFQQQQHHHHHPHLNPLNTPEAHYYSPRPAIDADVLAAGVQRYIPSANRPPAGFPHSNSYISLPPGVDPATVDFRTFYPYNPSEVKHRKRTTRTQLKVLEETFKKETKPNAALRKQLASQLDMTPRGVQVWFQNRRAKEKTLAKKASSSNAKKPINLASRKDDDLNDEEDDIDCDDENAAADDVHSQNEHLTLPVNNNLGTNGSDHLNRRSSHSSSNSNSPESTSFESTPPNVPADVAPHVSVSPPAEDEENGAVSDGKTLMINNGGRAGYPPGPWNAPSRSMSRTPTSSMGSEMGQDNSNYPGGDSFASSNLMNVPGQDPFSRRPSLPTHLGPTRLRPGYSRGPGGLSLGGSVGINGGFNPNSRRMSLDRLASHPYAHLAAQANNMVYGSGVAANRYRPTLPGTTQSTPTLTPQAHTSELPTLVDSAGGISSSGNDSHGSSSESPQLSLPSHLQQQQQQQQQQHSSVKSSPTPEMRPELMHRQSLPGHVSVPPQFPSSPGFAQMQQPPPASAGNIPVRFPRVGQFAISARSYQPPIPGPLPNPNFSFGSVDSTVGDDNSSVTNDGGSVNGDAHLHQQLNSFQFPSVEGKEENNGLKMEMDGSNGIGQGAPVYYSDMRNINGVDPFASRFGSIASIASIAESESSATSGGYFSEAGSFDVSSNGLRDARRPSCTSQVVDMFSSMGVNGNGSSPSLQQQSREQKSSLEVPLSRNSELAFALLPDANRSPSSESVSLNQGYRSSMSSSDLSLPHSAGSSRSSLAMRLNHRLPRLDTSDKLDFMHNYDAVSETGHYSPVSSSFDQLELHGGIPNSNGSNVSLAHSVHSSNGSSGNENGGGLVQQNEAQQQRQRSPVVSFYSVGNNFSKEGQFTSSPTYLMRTSGGQENVTSYGYFN</sequence>
<evidence type="ECO:0000256" key="3">
    <source>
        <dbReference type="ARBA" id="ARBA00004586"/>
    </source>
</evidence>
<evidence type="ECO:0000259" key="11">
    <source>
        <dbReference type="PROSITE" id="PS50071"/>
    </source>
</evidence>
<evidence type="ECO:0000256" key="9">
    <source>
        <dbReference type="RuleBase" id="RU000682"/>
    </source>
</evidence>
<dbReference type="GO" id="GO:0005634">
    <property type="term" value="C:nucleus"/>
    <property type="evidence" value="ECO:0007669"/>
    <property type="project" value="UniProtKB-SubCell"/>
</dbReference>
<dbReference type="CDD" id="cd00086">
    <property type="entry name" value="homeodomain"/>
    <property type="match status" value="1"/>
</dbReference>
<dbReference type="STRING" id="2282107.A0A286UGM3"/>
<feature type="domain" description="Homeobox" evidence="11">
    <location>
        <begin position="95"/>
        <end position="155"/>
    </location>
</feature>
<dbReference type="PROSITE" id="PS50071">
    <property type="entry name" value="HOMEOBOX_2"/>
    <property type="match status" value="1"/>
</dbReference>
<comment type="caution">
    <text evidence="12">The sequence shown here is derived from an EMBL/GenBank/DDBJ whole genome shotgun (WGS) entry which is preliminary data.</text>
</comment>
<feature type="region of interest" description="Disordered" evidence="10">
    <location>
        <begin position="1"/>
        <end position="38"/>
    </location>
</feature>
<evidence type="ECO:0000256" key="10">
    <source>
        <dbReference type="SAM" id="MobiDB-lite"/>
    </source>
</evidence>
<evidence type="ECO:0000256" key="8">
    <source>
        <dbReference type="PROSITE-ProRule" id="PRU00108"/>
    </source>
</evidence>
<dbReference type="InterPro" id="IPR009057">
    <property type="entry name" value="Homeodomain-like_sf"/>
</dbReference>
<feature type="region of interest" description="Disordered" evidence="10">
    <location>
        <begin position="153"/>
        <end position="311"/>
    </location>
</feature>
<dbReference type="PANTHER" id="PTHR45793:SF5">
    <property type="entry name" value="HOMEOTIC PROTEIN OCELLILESS"/>
    <property type="match status" value="1"/>
</dbReference>
<feature type="compositionally biased region" description="Polar residues" evidence="10">
    <location>
        <begin position="697"/>
        <end position="712"/>
    </location>
</feature>
<dbReference type="Pfam" id="PF00046">
    <property type="entry name" value="Homeodomain"/>
    <property type="match status" value="1"/>
</dbReference>
<dbReference type="AlphaFoldDB" id="A0A286UGM3"/>
<dbReference type="Gene3D" id="1.10.10.60">
    <property type="entry name" value="Homeodomain-like"/>
    <property type="match status" value="1"/>
</dbReference>
<dbReference type="PANTHER" id="PTHR45793">
    <property type="entry name" value="HOMEOBOX PROTEIN"/>
    <property type="match status" value="1"/>
</dbReference>
<dbReference type="GO" id="GO:0000981">
    <property type="term" value="F:DNA-binding transcription factor activity, RNA polymerase II-specific"/>
    <property type="evidence" value="ECO:0007669"/>
    <property type="project" value="InterPro"/>
</dbReference>
<feature type="compositionally biased region" description="Acidic residues" evidence="10">
    <location>
        <begin position="177"/>
        <end position="193"/>
    </location>
</feature>
<feature type="compositionally biased region" description="Low complexity" evidence="10">
    <location>
        <begin position="226"/>
        <end position="243"/>
    </location>
</feature>
<dbReference type="InParanoid" id="A0A286UGM3"/>
<keyword evidence="13" id="KW-1185">Reference proteome</keyword>
<dbReference type="InterPro" id="IPR017970">
    <property type="entry name" value="Homeobox_CS"/>
</dbReference>
<accession>A0A286UGM3</accession>
<dbReference type="FunFam" id="1.10.10.60:FF:000020">
    <property type="entry name" value="Ceramide synthase 5"/>
    <property type="match status" value="1"/>
</dbReference>
<feature type="compositionally biased region" description="Low complexity" evidence="10">
    <location>
        <begin position="157"/>
        <end position="166"/>
    </location>
</feature>
<reference evidence="12 13" key="1">
    <citation type="journal article" date="2017" name="Mol. Ecol.">
        <title>Comparative and population genomic landscape of Phellinus noxius: A hypervariable fungus causing root rot in trees.</title>
        <authorList>
            <person name="Chung C.L."/>
            <person name="Lee T.J."/>
            <person name="Akiba M."/>
            <person name="Lee H.H."/>
            <person name="Kuo T.H."/>
            <person name="Liu D."/>
            <person name="Ke H.M."/>
            <person name="Yokoi T."/>
            <person name="Roa M.B."/>
            <person name="Lu M.J."/>
            <person name="Chang Y.Y."/>
            <person name="Ann P.J."/>
            <person name="Tsai J.N."/>
            <person name="Chen C.Y."/>
            <person name="Tzean S.S."/>
            <person name="Ota Y."/>
            <person name="Hattori T."/>
            <person name="Sahashi N."/>
            <person name="Liou R.F."/>
            <person name="Kikuchi T."/>
            <person name="Tsai I.J."/>
        </authorList>
    </citation>
    <scope>NUCLEOTIDE SEQUENCE [LARGE SCALE GENOMIC DNA]</scope>
    <source>
        <strain evidence="12 13">FFPRI411160</strain>
    </source>
</reference>
<feature type="region of interest" description="Disordered" evidence="10">
    <location>
        <begin position="695"/>
        <end position="769"/>
    </location>
</feature>
<dbReference type="GO" id="GO:0000978">
    <property type="term" value="F:RNA polymerase II cis-regulatory region sequence-specific DNA binding"/>
    <property type="evidence" value="ECO:0007669"/>
    <property type="project" value="TreeGrafter"/>
</dbReference>
<evidence type="ECO:0000256" key="2">
    <source>
        <dbReference type="ARBA" id="ARBA00004127"/>
    </source>
</evidence>
<feature type="compositionally biased region" description="Low complexity" evidence="10">
    <location>
        <begin position="442"/>
        <end position="485"/>
    </location>
</feature>
<keyword evidence="6 8" id="KW-0371">Homeobox</keyword>
<evidence type="ECO:0000256" key="6">
    <source>
        <dbReference type="ARBA" id="ARBA00023155"/>
    </source>
</evidence>
<protein>
    <submittedName>
        <fullName evidence="12">Homeobox HB1-like protein</fullName>
    </submittedName>
</protein>
<feature type="region of interest" description="Disordered" evidence="10">
    <location>
        <begin position="333"/>
        <end position="354"/>
    </location>
</feature>
<dbReference type="SUPFAM" id="SSF46689">
    <property type="entry name" value="Homeodomain-like"/>
    <property type="match status" value="1"/>
</dbReference>
<dbReference type="InterPro" id="IPR001356">
    <property type="entry name" value="HD"/>
</dbReference>
<evidence type="ECO:0000256" key="7">
    <source>
        <dbReference type="ARBA" id="ARBA00023242"/>
    </source>
</evidence>
<comment type="subcellular location">
    <subcellularLocation>
        <location evidence="2">Endomembrane system</location>
        <topology evidence="2">Multi-pass membrane protein</topology>
    </subcellularLocation>
    <subcellularLocation>
        <location evidence="3">Endoplasmic reticulum membrane</location>
    </subcellularLocation>
    <subcellularLocation>
        <location evidence="1 8 9">Nucleus</location>
    </subcellularLocation>
</comment>
<feature type="region of interest" description="Disordered" evidence="10">
    <location>
        <begin position="437"/>
        <end position="529"/>
    </location>
</feature>
<dbReference type="EMBL" id="NBII01000005">
    <property type="protein sequence ID" value="PAV18751.1"/>
    <property type="molecule type" value="Genomic_DNA"/>
</dbReference>
<feature type="compositionally biased region" description="Polar residues" evidence="10">
    <location>
        <begin position="739"/>
        <end position="753"/>
    </location>
</feature>
<evidence type="ECO:0000313" key="13">
    <source>
        <dbReference type="Proteomes" id="UP000217199"/>
    </source>
</evidence>
<evidence type="ECO:0000256" key="5">
    <source>
        <dbReference type="ARBA" id="ARBA00023125"/>
    </source>
</evidence>